<dbReference type="RefSeq" id="WP_044347645.1">
    <property type="nucleotide sequence ID" value="NZ_AZAC01000009.1"/>
</dbReference>
<reference evidence="3 4" key="1">
    <citation type="submission" date="2013-11" db="EMBL/GenBank/DDBJ databases">
        <title>Metagenomic analysis of a methanogenic consortium involved in long chain n-alkane degradation.</title>
        <authorList>
            <person name="Davidova I.A."/>
            <person name="Callaghan A.V."/>
            <person name="Wawrik B."/>
            <person name="Pruitt S."/>
            <person name="Marks C."/>
            <person name="Duncan K.E."/>
            <person name="Suflita J.M."/>
        </authorList>
    </citation>
    <scope>NUCLEOTIDE SEQUENCE [LARGE SCALE GENOMIC DNA]</scope>
    <source>
        <strain evidence="3 4">SPR</strain>
    </source>
</reference>
<keyword evidence="1" id="KW-0059">Arsenical resistance</keyword>
<organism evidence="3 4">
    <name type="scientific">Dethiosulfatarculus sandiegensis</name>
    <dbReference type="NCBI Taxonomy" id="1429043"/>
    <lineage>
        <taxon>Bacteria</taxon>
        <taxon>Pseudomonadati</taxon>
        <taxon>Thermodesulfobacteriota</taxon>
        <taxon>Desulfarculia</taxon>
        <taxon>Desulfarculales</taxon>
        <taxon>Desulfarculaceae</taxon>
        <taxon>Dethiosulfatarculus</taxon>
    </lineage>
</organism>
<proteinExistence type="predicted"/>
<sequence length="140" mass="15724">MVKILFVCTHNSARSQIAEAYLKQMAGEHFQVESAGFEPADLNPLAIEVMAEEGIDISHKKTQSVFNLYKTGKLYDYVITVCENGREAECPVFPGISKRLHMPFDDPSALSGGKEERLAKIRRIRDQIKDAVNKLVLELD</sequence>
<dbReference type="SUPFAM" id="SSF52788">
    <property type="entry name" value="Phosphotyrosine protein phosphatases I"/>
    <property type="match status" value="1"/>
</dbReference>
<evidence type="ECO:0000256" key="1">
    <source>
        <dbReference type="ARBA" id="ARBA00022849"/>
    </source>
</evidence>
<dbReference type="InterPro" id="IPR023485">
    <property type="entry name" value="Ptyr_pPase"/>
</dbReference>
<dbReference type="Gene3D" id="3.40.50.2300">
    <property type="match status" value="1"/>
</dbReference>
<keyword evidence="4" id="KW-1185">Reference proteome</keyword>
<dbReference type="GO" id="GO:0046685">
    <property type="term" value="P:response to arsenic-containing substance"/>
    <property type="evidence" value="ECO:0007669"/>
    <property type="project" value="UniProtKB-KW"/>
</dbReference>
<dbReference type="InterPro" id="IPR036196">
    <property type="entry name" value="Ptyr_pPase_sf"/>
</dbReference>
<accession>A0A0D2J942</accession>
<dbReference type="InParanoid" id="A0A0D2J942"/>
<comment type="caution">
    <text evidence="3">The sequence shown here is derived from an EMBL/GenBank/DDBJ whole genome shotgun (WGS) entry which is preliminary data.</text>
</comment>
<dbReference type="Pfam" id="PF01451">
    <property type="entry name" value="LMWPc"/>
    <property type="match status" value="1"/>
</dbReference>
<dbReference type="AlphaFoldDB" id="A0A0D2J942"/>
<dbReference type="PANTHER" id="PTHR43428">
    <property type="entry name" value="ARSENATE REDUCTASE"/>
    <property type="match status" value="1"/>
</dbReference>
<gene>
    <name evidence="3" type="ORF">X474_07320</name>
</gene>
<dbReference type="CDD" id="cd16345">
    <property type="entry name" value="LMWP_ArsC"/>
    <property type="match status" value="1"/>
</dbReference>
<evidence type="ECO:0000259" key="2">
    <source>
        <dbReference type="SMART" id="SM00226"/>
    </source>
</evidence>
<dbReference type="EMBL" id="AZAC01000009">
    <property type="protein sequence ID" value="KIX14684.1"/>
    <property type="molecule type" value="Genomic_DNA"/>
</dbReference>
<dbReference type="STRING" id="1429043.X474_07320"/>
<dbReference type="OrthoDB" id="9784339at2"/>
<dbReference type="SMART" id="SM00226">
    <property type="entry name" value="LMWPc"/>
    <property type="match status" value="1"/>
</dbReference>
<dbReference type="PATRIC" id="fig|1429043.3.peg.1560"/>
<evidence type="ECO:0000313" key="4">
    <source>
        <dbReference type="Proteomes" id="UP000032233"/>
    </source>
</evidence>
<dbReference type="PANTHER" id="PTHR43428:SF1">
    <property type="entry name" value="ARSENATE REDUCTASE"/>
    <property type="match status" value="1"/>
</dbReference>
<name>A0A0D2J942_9BACT</name>
<feature type="domain" description="Phosphotyrosine protein phosphatase I" evidence="2">
    <location>
        <begin position="2"/>
        <end position="138"/>
    </location>
</feature>
<protein>
    <submittedName>
        <fullName evidence="3">Arsenate reductase</fullName>
    </submittedName>
</protein>
<evidence type="ECO:0000313" key="3">
    <source>
        <dbReference type="EMBL" id="KIX14684.1"/>
    </source>
</evidence>
<dbReference type="Proteomes" id="UP000032233">
    <property type="component" value="Unassembled WGS sequence"/>
</dbReference>